<sequence>MQIKLQRTVATSDDDVPGRDKLRREIAEFIDETNEAAIALYTISNVCMSLFGAGKLQRDISSKLMAISTALTLLSVLLDSKSEISLLYLHDLELLSKSIDTCRPLIHKITTSAESLDSHLVDEPRSEGVGAQAKFNAFNHGEAEGPLRTLDDCLRVLMGMIMTARAERLSHRDTLTDSESSEALRFHLALLHNEKFPESTQRGHFTPGNINTSPLSQSSPSYKHSPLYQPNPLCIQQPAFPPPQPQSPLFPHLGAPLSLQESTHTPPAATMDKFKAHMEAYILRPQVHSIDNSSIMTYAIEPIHLEEGDMRAHVAKQPSIIETVAQLLPDQLRIIQERVRKRKGELVSALFGADVDLVTQMGTFRTKSVVFVAKTRAEKIDDGLEVKQEGRQYPCWGAKVVTPAPTTFPSSFFGMPFAKTNASAPPPPAPALGFPTTAMYRNGSKSQVLGGPGFLKEKDGPVGPYMQEYMSISTLGVYKDKSFEELRVVDYKAGRTKDVGVKPALKPAFSFVEKTDSAKSVGLFGQQLGTVPGAAVPCFFGQSTSIPTPSLSGQTKSTPKPDSVGQPASTPAPGLFAKLTPPTSAFTFGLKSTPVLGGLGDNSSTPLAFGGLSSPNRDSSVTELTKQLSTMDILRPATDLPSRSHQRAYEALQDLPIDESVKASNATMLERKEQAERKKHSERKYKAEQKEQAQRKDYVEREAEAERKQKMKAKDFDPNYESEEVWSARYERLEHYRTGDAKKPPKIPEIVYAVDKDGVAWVRPNPPPADLANSFAEMAPVASTNPFTALARVASDASTASAFHMFSTPVKDGAANVPGLGDGSKDGGAGEGDGKKNSGKEQEIVGEQTEKE</sequence>
<name>A0A7U2EW38_PHANO</name>
<gene>
    <name evidence="2" type="ORF">JI435_074770</name>
</gene>
<feature type="compositionally biased region" description="Gly residues" evidence="1">
    <location>
        <begin position="820"/>
        <end position="831"/>
    </location>
</feature>
<dbReference type="OMA" id="QEYMSIS"/>
<feature type="region of interest" description="Disordered" evidence="1">
    <location>
        <begin position="197"/>
        <end position="228"/>
    </location>
</feature>
<evidence type="ECO:0000256" key="1">
    <source>
        <dbReference type="SAM" id="MobiDB-lite"/>
    </source>
</evidence>
<evidence type="ECO:0000313" key="2">
    <source>
        <dbReference type="EMBL" id="QRC94208.1"/>
    </source>
</evidence>
<dbReference type="AlphaFoldDB" id="A0A7U2EW38"/>
<protein>
    <submittedName>
        <fullName evidence="2">Uncharacterized protein</fullName>
    </submittedName>
</protein>
<dbReference type="OrthoDB" id="3797628at2759"/>
<feature type="compositionally biased region" description="Basic and acidic residues" evidence="1">
    <location>
        <begin position="832"/>
        <end position="852"/>
    </location>
</feature>
<feature type="region of interest" description="Disordered" evidence="1">
    <location>
        <begin position="547"/>
        <end position="573"/>
    </location>
</feature>
<feature type="compositionally biased region" description="Polar residues" evidence="1">
    <location>
        <begin position="547"/>
        <end position="560"/>
    </location>
</feature>
<dbReference type="EMBL" id="CP069026">
    <property type="protein sequence ID" value="QRC94208.1"/>
    <property type="molecule type" value="Genomic_DNA"/>
</dbReference>
<feature type="region of interest" description="Disordered" evidence="1">
    <location>
        <begin position="810"/>
        <end position="852"/>
    </location>
</feature>
<proteinExistence type="predicted"/>
<dbReference type="VEuPathDB" id="FungiDB:JI435_074770"/>
<feature type="compositionally biased region" description="Basic and acidic residues" evidence="1">
    <location>
        <begin position="684"/>
        <end position="710"/>
    </location>
</feature>
<dbReference type="Proteomes" id="UP000663193">
    <property type="component" value="Chromosome 4"/>
</dbReference>
<reference evidence="3" key="1">
    <citation type="journal article" date="2021" name="BMC Genomics">
        <title>Chromosome-level genome assembly and manually-curated proteome of model necrotroph Parastagonospora nodorum Sn15 reveals a genome-wide trove of candidate effector homologs, and redundancy of virulence-related functions within an accessory chromosome.</title>
        <authorList>
            <person name="Bertazzoni S."/>
            <person name="Jones D.A.B."/>
            <person name="Phan H.T."/>
            <person name="Tan K.-C."/>
            <person name="Hane J.K."/>
        </authorList>
    </citation>
    <scope>NUCLEOTIDE SEQUENCE [LARGE SCALE GENOMIC DNA]</scope>
    <source>
        <strain evidence="3">SN15 / ATCC MYA-4574 / FGSC 10173)</strain>
    </source>
</reference>
<evidence type="ECO:0000313" key="3">
    <source>
        <dbReference type="Proteomes" id="UP000663193"/>
    </source>
</evidence>
<keyword evidence="3" id="KW-1185">Reference proteome</keyword>
<organism evidence="2 3">
    <name type="scientific">Phaeosphaeria nodorum (strain SN15 / ATCC MYA-4574 / FGSC 10173)</name>
    <name type="common">Glume blotch fungus</name>
    <name type="synonym">Parastagonospora nodorum</name>
    <dbReference type="NCBI Taxonomy" id="321614"/>
    <lineage>
        <taxon>Eukaryota</taxon>
        <taxon>Fungi</taxon>
        <taxon>Dikarya</taxon>
        <taxon>Ascomycota</taxon>
        <taxon>Pezizomycotina</taxon>
        <taxon>Dothideomycetes</taxon>
        <taxon>Pleosporomycetidae</taxon>
        <taxon>Pleosporales</taxon>
        <taxon>Pleosporineae</taxon>
        <taxon>Phaeosphaeriaceae</taxon>
        <taxon>Parastagonospora</taxon>
    </lineage>
</organism>
<dbReference type="Gene3D" id="1.10.10.2360">
    <property type="match status" value="1"/>
</dbReference>
<feature type="region of interest" description="Disordered" evidence="1">
    <location>
        <begin position="672"/>
        <end position="710"/>
    </location>
</feature>
<feature type="compositionally biased region" description="Polar residues" evidence="1">
    <location>
        <begin position="198"/>
        <end position="222"/>
    </location>
</feature>
<accession>A0A7U2EW38</accession>